<dbReference type="PANTHER" id="PTHR14248">
    <property type="entry name" value="CYCLIN Y, ISOFORM A"/>
    <property type="match status" value="1"/>
</dbReference>
<protein>
    <recommendedName>
        <fullName evidence="2">Cyclin N-terminal domain-containing protein</fullName>
    </recommendedName>
</protein>
<dbReference type="AlphaFoldDB" id="A0A0L0G217"/>
<feature type="compositionally biased region" description="Basic residues" evidence="1">
    <location>
        <begin position="234"/>
        <end position="243"/>
    </location>
</feature>
<dbReference type="SUPFAM" id="SSF47954">
    <property type="entry name" value="Cyclin-like"/>
    <property type="match status" value="1"/>
</dbReference>
<name>A0A0L0G217_9EUKA</name>
<feature type="domain" description="Cyclin N-terminal" evidence="2">
    <location>
        <begin position="509"/>
        <end position="602"/>
    </location>
</feature>
<dbReference type="InterPro" id="IPR036915">
    <property type="entry name" value="Cyclin-like_sf"/>
</dbReference>
<dbReference type="Pfam" id="PF00134">
    <property type="entry name" value="Cyclin_N"/>
    <property type="match status" value="1"/>
</dbReference>
<feature type="region of interest" description="Disordered" evidence="1">
    <location>
        <begin position="1"/>
        <end position="81"/>
    </location>
</feature>
<dbReference type="RefSeq" id="XP_014157017.1">
    <property type="nucleotide sequence ID" value="XM_014301542.1"/>
</dbReference>
<proteinExistence type="predicted"/>
<feature type="region of interest" description="Disordered" evidence="1">
    <location>
        <begin position="216"/>
        <end position="271"/>
    </location>
</feature>
<dbReference type="Proteomes" id="UP000054560">
    <property type="component" value="Unassembled WGS sequence"/>
</dbReference>
<feature type="compositionally biased region" description="Polar residues" evidence="1">
    <location>
        <begin position="64"/>
        <end position="81"/>
    </location>
</feature>
<reference evidence="3 4" key="1">
    <citation type="submission" date="2011-02" db="EMBL/GenBank/DDBJ databases">
        <title>The Genome Sequence of Sphaeroforma arctica JP610.</title>
        <authorList>
            <consortium name="The Broad Institute Genome Sequencing Platform"/>
            <person name="Russ C."/>
            <person name="Cuomo C."/>
            <person name="Young S.K."/>
            <person name="Zeng Q."/>
            <person name="Gargeya S."/>
            <person name="Alvarado L."/>
            <person name="Berlin A."/>
            <person name="Chapman S.B."/>
            <person name="Chen Z."/>
            <person name="Freedman E."/>
            <person name="Gellesch M."/>
            <person name="Goldberg J."/>
            <person name="Griggs A."/>
            <person name="Gujja S."/>
            <person name="Heilman E."/>
            <person name="Heiman D."/>
            <person name="Howarth C."/>
            <person name="Mehta T."/>
            <person name="Neiman D."/>
            <person name="Pearson M."/>
            <person name="Roberts A."/>
            <person name="Saif S."/>
            <person name="Shea T."/>
            <person name="Shenoy N."/>
            <person name="Sisk P."/>
            <person name="Stolte C."/>
            <person name="Sykes S."/>
            <person name="White J."/>
            <person name="Yandava C."/>
            <person name="Burger G."/>
            <person name="Gray M.W."/>
            <person name="Holland P.W.H."/>
            <person name="King N."/>
            <person name="Lang F.B.F."/>
            <person name="Roger A.J."/>
            <person name="Ruiz-Trillo I."/>
            <person name="Haas B."/>
            <person name="Nusbaum C."/>
            <person name="Birren B."/>
        </authorList>
    </citation>
    <scope>NUCLEOTIDE SEQUENCE [LARGE SCALE GENOMIC DNA]</scope>
    <source>
        <strain evidence="3 4">JP610</strain>
    </source>
</reference>
<evidence type="ECO:0000313" key="3">
    <source>
        <dbReference type="EMBL" id="KNC83115.1"/>
    </source>
</evidence>
<feature type="region of interest" description="Disordered" evidence="1">
    <location>
        <begin position="425"/>
        <end position="464"/>
    </location>
</feature>
<feature type="region of interest" description="Disordered" evidence="1">
    <location>
        <begin position="93"/>
        <end position="113"/>
    </location>
</feature>
<dbReference type="CDD" id="cd20540">
    <property type="entry name" value="CYCLIN_CCNY_like"/>
    <property type="match status" value="1"/>
</dbReference>
<dbReference type="eggNOG" id="KOG1675">
    <property type="taxonomic scope" value="Eukaryota"/>
</dbReference>
<feature type="compositionally biased region" description="Basic residues" evidence="1">
    <location>
        <begin position="330"/>
        <end position="339"/>
    </location>
</feature>
<evidence type="ECO:0000259" key="2">
    <source>
        <dbReference type="Pfam" id="PF00134"/>
    </source>
</evidence>
<keyword evidence="4" id="KW-1185">Reference proteome</keyword>
<feature type="compositionally biased region" description="Polar residues" evidence="1">
    <location>
        <begin position="249"/>
        <end position="258"/>
    </location>
</feature>
<evidence type="ECO:0000313" key="4">
    <source>
        <dbReference type="Proteomes" id="UP000054560"/>
    </source>
</evidence>
<feature type="region of interest" description="Disordered" evidence="1">
    <location>
        <begin position="302"/>
        <end position="359"/>
    </location>
</feature>
<gene>
    <name evidence="3" type="ORF">SARC_04613</name>
</gene>
<evidence type="ECO:0000256" key="1">
    <source>
        <dbReference type="SAM" id="MobiDB-lite"/>
    </source>
</evidence>
<feature type="compositionally biased region" description="Polar residues" evidence="1">
    <location>
        <begin position="93"/>
        <end position="103"/>
    </location>
</feature>
<accession>A0A0L0G217</accession>
<feature type="compositionally biased region" description="Basic and acidic residues" evidence="1">
    <location>
        <begin position="45"/>
        <end position="63"/>
    </location>
</feature>
<dbReference type="Gene3D" id="1.10.472.10">
    <property type="entry name" value="Cyclin-like"/>
    <property type="match status" value="1"/>
</dbReference>
<dbReference type="OrthoDB" id="10250320at2759"/>
<dbReference type="InterPro" id="IPR006671">
    <property type="entry name" value="Cyclin_N"/>
</dbReference>
<dbReference type="GeneID" id="25905117"/>
<sequence>MSKREKNSVNATEKSGDKANMRANGTSKNNKHSTDNSGYAVSGQAKEDDRRTGDGDEKRKRDGSNYNTNINSRQKLAVTRSTNTIQSISVKASSLRAVQSNGTAPERDSGDAGLDVNKQAVHGVRENLAPTPSGGVGAGHNITPAAESIGSGVVEEEDEDEVYTTALKGATLSASGCDDQKTTTQPLKGQTTTAVTPLEALISHADTSMSKKASVDSGLYMEESQDTLPSLKQTKPKYGKTKHLPISNHHITAQQKTGTSRERELPLRKTQSSLGLATGIMHISDRVPTSYDKKAKSFYAQSEPGLSSAKIAPSTKNRERRKSERTSTKNSHKVSHARRRLTDDSGPAQARRRTMTRSNSCSTLFVEQTVSNPDLDNILRCMAIAFHLQFLRLQREVNRPRTSATVALRQPASNMNDSSDALFLDSQSKRSTAKHVSTARGKPSSHKHSREATHSRVRSGGFDSLGPQRFDAHVALPEFPSEFDEMKHPLTSRRVPSIYSKVIPSASDTYDFLRALFSAALLKSEVAIVSMVYISRLSDQGGVALQPANWKRVLLGACMLASKVWDDQAVWNTDFCDVLPDVAVTDMNALERVVLEKLAYDVSVTPAQYVEHYLALRDYGVAADLHDGRDLPALTTGNNDFLSRPSSREFLDDTKKTQLLHTHSSEDLLGDGNAALLEMPIRDWSQSRPV</sequence>
<organism evidence="3 4">
    <name type="scientific">Sphaeroforma arctica JP610</name>
    <dbReference type="NCBI Taxonomy" id="667725"/>
    <lineage>
        <taxon>Eukaryota</taxon>
        <taxon>Ichthyosporea</taxon>
        <taxon>Ichthyophonida</taxon>
        <taxon>Sphaeroforma</taxon>
    </lineage>
</organism>
<dbReference type="EMBL" id="KQ241862">
    <property type="protein sequence ID" value="KNC83115.1"/>
    <property type="molecule type" value="Genomic_DNA"/>
</dbReference>